<organism evidence="1 2">
    <name type="scientific">Candidatus Methanoperedens nitratireducens</name>
    <dbReference type="NCBI Taxonomy" id="1392998"/>
    <lineage>
        <taxon>Archaea</taxon>
        <taxon>Methanobacteriati</taxon>
        <taxon>Methanobacteriota</taxon>
        <taxon>Stenosarchaea group</taxon>
        <taxon>Methanomicrobia</taxon>
        <taxon>Methanosarcinales</taxon>
        <taxon>ANME-2 cluster</taxon>
        <taxon>Candidatus Methanoperedentaceae</taxon>
        <taxon>Candidatus Methanoperedens</taxon>
    </lineage>
</organism>
<reference evidence="1 2" key="1">
    <citation type="submission" date="2015-09" db="EMBL/GenBank/DDBJ databases">
        <title>A metagenomics-based metabolic model of nitrate-dependent anaerobic oxidation of methane by Methanoperedens-like archaea.</title>
        <authorList>
            <person name="Arshad A."/>
            <person name="Speth D.R."/>
            <person name="De Graaf R.M."/>
            <person name="Op Den Camp H.J."/>
            <person name="Jetten M.S."/>
            <person name="Welte C.U."/>
        </authorList>
    </citation>
    <scope>NUCLEOTIDE SEQUENCE [LARGE SCALE GENOMIC DNA]</scope>
</reference>
<dbReference type="SUPFAM" id="SSF88723">
    <property type="entry name" value="PIN domain-like"/>
    <property type="match status" value="1"/>
</dbReference>
<gene>
    <name evidence="1" type="ORF">MPEBLZ_03035</name>
</gene>
<dbReference type="Proteomes" id="UP000050360">
    <property type="component" value="Unassembled WGS sequence"/>
</dbReference>
<evidence type="ECO:0000313" key="2">
    <source>
        <dbReference type="Proteomes" id="UP000050360"/>
    </source>
</evidence>
<dbReference type="CDD" id="cd09854">
    <property type="entry name" value="PIN_VapC-like"/>
    <property type="match status" value="1"/>
</dbReference>
<name>A0A0P8A736_9EURY</name>
<dbReference type="EMBL" id="LKCM01000236">
    <property type="protein sequence ID" value="KPQ42406.1"/>
    <property type="molecule type" value="Genomic_DNA"/>
</dbReference>
<comment type="caution">
    <text evidence="1">The sequence shown here is derived from an EMBL/GenBank/DDBJ whole genome shotgun (WGS) entry which is preliminary data.</text>
</comment>
<proteinExistence type="predicted"/>
<protein>
    <recommendedName>
        <fullName evidence="3">PIN domain-containing protein</fullName>
    </recommendedName>
</protein>
<evidence type="ECO:0008006" key="3">
    <source>
        <dbReference type="Google" id="ProtNLM"/>
    </source>
</evidence>
<dbReference type="InterPro" id="IPR029060">
    <property type="entry name" value="PIN-like_dom_sf"/>
</dbReference>
<evidence type="ECO:0000313" key="1">
    <source>
        <dbReference type="EMBL" id="KPQ42406.1"/>
    </source>
</evidence>
<dbReference type="AlphaFoldDB" id="A0A0P8A736"/>
<accession>A0A0P8A736</accession>
<sequence length="140" mass="16018">MQVVLDSNEFLFAFLAKKKECILVLRACKNMPAVIPSIVLEEVSENIKMESGKDQAGKVRKFISESGWFEVVEDAEIPNVLLEKYITKGLKKEDSVIGAFTEWIGAKYLISENRHFLKLNAKEFKVLSAKQFLSRFRLTE</sequence>